<dbReference type="SUPFAM" id="SSF52540">
    <property type="entry name" value="P-loop containing nucleoside triphosphate hydrolases"/>
    <property type="match status" value="1"/>
</dbReference>
<keyword evidence="10 13" id="KW-0472">Membrane</keyword>
<evidence type="ECO:0000256" key="11">
    <source>
        <dbReference type="ARBA" id="ARBA00034018"/>
    </source>
</evidence>
<dbReference type="Pfam" id="PF00664">
    <property type="entry name" value="ABC_membrane"/>
    <property type="match status" value="1"/>
</dbReference>
<feature type="domain" description="ABC transmembrane type-1" evidence="15">
    <location>
        <begin position="21"/>
        <end position="302"/>
    </location>
</feature>
<dbReference type="PROSITE" id="PS50893">
    <property type="entry name" value="ABC_TRANSPORTER_2"/>
    <property type="match status" value="1"/>
</dbReference>
<evidence type="ECO:0000256" key="13">
    <source>
        <dbReference type="SAM" id="Phobius"/>
    </source>
</evidence>
<dbReference type="PROSITE" id="PS50929">
    <property type="entry name" value="ABC_TM1F"/>
    <property type="match status" value="1"/>
</dbReference>
<evidence type="ECO:0000313" key="16">
    <source>
        <dbReference type="EMBL" id="MBC8198473.1"/>
    </source>
</evidence>
<organism evidence="16 17">
    <name type="scientific">Candidatus Desulfaltia bathyphila</name>
    <dbReference type="NCBI Taxonomy" id="2841697"/>
    <lineage>
        <taxon>Bacteria</taxon>
        <taxon>Pseudomonadati</taxon>
        <taxon>Thermodesulfobacteriota</taxon>
        <taxon>Desulfobacteria</taxon>
        <taxon>Desulfobacterales</taxon>
        <taxon>Desulfobacterales incertae sedis</taxon>
        <taxon>Candidatus Desulfaltia</taxon>
    </lineage>
</organism>
<evidence type="ECO:0000256" key="2">
    <source>
        <dbReference type="ARBA" id="ARBA00006526"/>
    </source>
</evidence>
<evidence type="ECO:0000256" key="12">
    <source>
        <dbReference type="ARBA" id="ARBA00074518"/>
    </source>
</evidence>
<dbReference type="GO" id="GO:0005524">
    <property type="term" value="F:ATP binding"/>
    <property type="evidence" value="ECO:0007669"/>
    <property type="project" value="UniProtKB-KW"/>
</dbReference>
<keyword evidence="8 16" id="KW-0067">ATP-binding</keyword>
<dbReference type="AlphaFoldDB" id="A0A8J6N3M9"/>
<feature type="transmembrane region" description="Helical" evidence="13">
    <location>
        <begin position="59"/>
        <end position="77"/>
    </location>
</feature>
<feature type="transmembrane region" description="Helical" evidence="13">
    <location>
        <begin position="16"/>
        <end position="39"/>
    </location>
</feature>
<evidence type="ECO:0000259" key="15">
    <source>
        <dbReference type="PROSITE" id="PS50929"/>
    </source>
</evidence>
<keyword evidence="7" id="KW-0547">Nucleotide-binding</keyword>
<dbReference type="Gene3D" id="3.40.50.300">
    <property type="entry name" value="P-loop containing nucleotide triphosphate hydrolases"/>
    <property type="match status" value="1"/>
</dbReference>
<comment type="catalytic activity">
    <reaction evidence="11">
        <text>ATP + H2O + xenobioticSide 1 = ADP + phosphate + xenobioticSide 2.</text>
        <dbReference type="EC" id="7.6.2.2"/>
    </reaction>
</comment>
<evidence type="ECO:0000256" key="6">
    <source>
        <dbReference type="ARBA" id="ARBA00022692"/>
    </source>
</evidence>
<dbReference type="CDD" id="cd18541">
    <property type="entry name" value="ABC_6TM_TmrB_like"/>
    <property type="match status" value="1"/>
</dbReference>
<dbReference type="InterPro" id="IPR017871">
    <property type="entry name" value="ABC_transporter-like_CS"/>
</dbReference>
<evidence type="ECO:0000256" key="7">
    <source>
        <dbReference type="ARBA" id="ARBA00022741"/>
    </source>
</evidence>
<feature type="transmembrane region" description="Helical" evidence="13">
    <location>
        <begin position="130"/>
        <end position="152"/>
    </location>
</feature>
<accession>A0A8J6N3M9</accession>
<dbReference type="InterPro" id="IPR011527">
    <property type="entry name" value="ABC1_TM_dom"/>
</dbReference>
<dbReference type="InterPro" id="IPR003439">
    <property type="entry name" value="ABC_transporter-like_ATP-bd"/>
</dbReference>
<dbReference type="Proteomes" id="UP000603545">
    <property type="component" value="Unassembled WGS sequence"/>
</dbReference>
<dbReference type="SUPFAM" id="SSF90123">
    <property type="entry name" value="ABC transporter transmembrane region"/>
    <property type="match status" value="1"/>
</dbReference>
<reference evidence="16 17" key="1">
    <citation type="submission" date="2020-08" db="EMBL/GenBank/DDBJ databases">
        <title>Bridging the membrane lipid divide: bacteria of the FCB group superphylum have the potential to synthesize archaeal ether lipids.</title>
        <authorList>
            <person name="Villanueva L."/>
            <person name="Von Meijenfeldt F.A.B."/>
            <person name="Westbye A.B."/>
            <person name="Yadav S."/>
            <person name="Hopmans E.C."/>
            <person name="Dutilh B.E."/>
            <person name="Sinninghe Damste J.S."/>
        </authorList>
    </citation>
    <scope>NUCLEOTIDE SEQUENCE [LARGE SCALE GENOMIC DNA]</scope>
    <source>
        <strain evidence="16">NIOZ-UU82</strain>
    </source>
</reference>
<dbReference type="GO" id="GO:0015421">
    <property type="term" value="F:ABC-type oligopeptide transporter activity"/>
    <property type="evidence" value="ECO:0007669"/>
    <property type="project" value="TreeGrafter"/>
</dbReference>
<evidence type="ECO:0000256" key="8">
    <source>
        <dbReference type="ARBA" id="ARBA00022840"/>
    </source>
</evidence>
<keyword evidence="5" id="KW-1003">Cell membrane</keyword>
<protein>
    <recommendedName>
        <fullName evidence="12">Multidrug resistance-like ATP-binding protein MdlA</fullName>
        <ecNumber evidence="3">7.6.2.2</ecNumber>
    </recommendedName>
</protein>
<name>A0A8J6N3M9_9BACT</name>
<evidence type="ECO:0000259" key="14">
    <source>
        <dbReference type="PROSITE" id="PS50893"/>
    </source>
</evidence>
<evidence type="ECO:0000256" key="5">
    <source>
        <dbReference type="ARBA" id="ARBA00022475"/>
    </source>
</evidence>
<dbReference type="InterPro" id="IPR036640">
    <property type="entry name" value="ABC1_TM_sf"/>
</dbReference>
<comment type="subcellular location">
    <subcellularLocation>
        <location evidence="1">Cell membrane</location>
        <topology evidence="1">Multi-pass membrane protein</topology>
    </subcellularLocation>
</comment>
<dbReference type="PROSITE" id="PS00211">
    <property type="entry name" value="ABC_TRANSPORTER_1"/>
    <property type="match status" value="1"/>
</dbReference>
<dbReference type="EC" id="7.6.2.2" evidence="3"/>
<evidence type="ECO:0000256" key="3">
    <source>
        <dbReference type="ARBA" id="ARBA00012191"/>
    </source>
</evidence>
<dbReference type="GO" id="GO:0005886">
    <property type="term" value="C:plasma membrane"/>
    <property type="evidence" value="ECO:0007669"/>
    <property type="project" value="UniProtKB-SubCell"/>
</dbReference>
<dbReference type="FunFam" id="1.20.1560.10:FF:000011">
    <property type="entry name" value="Multidrug ABC transporter ATP-binding protein"/>
    <property type="match status" value="1"/>
</dbReference>
<keyword evidence="4" id="KW-0813">Transport</keyword>
<dbReference type="Gene3D" id="1.20.1560.10">
    <property type="entry name" value="ABC transporter type 1, transmembrane domain"/>
    <property type="match status" value="1"/>
</dbReference>
<evidence type="ECO:0000256" key="4">
    <source>
        <dbReference type="ARBA" id="ARBA00022448"/>
    </source>
</evidence>
<keyword evidence="9 13" id="KW-1133">Transmembrane helix</keyword>
<feature type="transmembrane region" description="Helical" evidence="13">
    <location>
        <begin position="276"/>
        <end position="300"/>
    </location>
</feature>
<dbReference type="EMBL" id="JACNLL010000007">
    <property type="protein sequence ID" value="MBC8198473.1"/>
    <property type="molecule type" value="Genomic_DNA"/>
</dbReference>
<dbReference type="PANTHER" id="PTHR43394:SF1">
    <property type="entry name" value="ATP-BINDING CASSETTE SUB-FAMILY B MEMBER 10, MITOCHONDRIAL"/>
    <property type="match status" value="1"/>
</dbReference>
<feature type="transmembrane region" description="Helical" evidence="13">
    <location>
        <begin position="158"/>
        <end position="177"/>
    </location>
</feature>
<evidence type="ECO:0000256" key="10">
    <source>
        <dbReference type="ARBA" id="ARBA00023136"/>
    </source>
</evidence>
<comment type="caution">
    <text evidence="16">The sequence shown here is derived from an EMBL/GenBank/DDBJ whole genome shotgun (WGS) entry which is preliminary data.</text>
</comment>
<feature type="transmembrane region" description="Helical" evidence="13">
    <location>
        <begin position="242"/>
        <end position="261"/>
    </location>
</feature>
<dbReference type="GO" id="GO:0016887">
    <property type="term" value="F:ATP hydrolysis activity"/>
    <property type="evidence" value="ECO:0007669"/>
    <property type="project" value="InterPro"/>
</dbReference>
<proteinExistence type="inferred from homology"/>
<gene>
    <name evidence="16" type="ORF">H8E80_00275</name>
</gene>
<evidence type="ECO:0000256" key="9">
    <source>
        <dbReference type="ARBA" id="ARBA00022989"/>
    </source>
</evidence>
<keyword evidence="6 13" id="KW-0812">Transmembrane</keyword>
<dbReference type="InterPro" id="IPR039421">
    <property type="entry name" value="Type_1_exporter"/>
</dbReference>
<sequence>MKSLHLIKPYFSENRYLIVCGLICLIAVDMLQLIIPRIIKWAVDDLTLFNIDLTGLSSYALYIVGIAVMIGLFRYGWRRCLIGTSRRAEEGLRNILFAHIQTLSASYFDRVKTGDLMAHATNDIQHVRMAIGMGMVALTDAIVLGTAAIGFMLYINKLLTLIVLIPMPLVVLGARFFSKKMHRLYGEVQRTFANLTEAVRERFAGIRIIKAYNRERDESLKLEAISSDYIAKNLRLARITGSFFPMMLLFSNLSLAILLYLGGRQTIVLTITPGDFVAFISYIGLLTWPMMAMGWVINLIQRGRASLDRIDRILQTKPDIVDMPGAKSITGLSGDITFENVSFAYKHRNLPVLNEINITLDKGKTLGIVGPPGSGKTTLISLIPRLFDVSSGRILIDGIDIPQMRVYDLRSLISFMPQEPFLFASTIRENIIFGNNKIKNSELITATKKASLYDTIKLFHNGFETAIGEKGVILSGGQKQRIALARALLKEAPVLIFDDPISQVDVETGNDIINSIKSLAGEKTIIIVSHRLSAVRFADQIITLDRGKIVESGTHAELMEYDKYYAKTYRLQEIEEELNAH</sequence>
<feature type="domain" description="ABC transporter" evidence="14">
    <location>
        <begin position="336"/>
        <end position="571"/>
    </location>
</feature>
<dbReference type="Pfam" id="PF00005">
    <property type="entry name" value="ABC_tran"/>
    <property type="match status" value="1"/>
</dbReference>
<dbReference type="FunFam" id="3.40.50.300:FF:000221">
    <property type="entry name" value="Multidrug ABC transporter ATP-binding protein"/>
    <property type="match status" value="1"/>
</dbReference>
<comment type="similarity">
    <text evidence="2">Belongs to the ABC transporter superfamily. Drug exporter-2 (TC 3.A.1.117) family.</text>
</comment>
<evidence type="ECO:0000313" key="17">
    <source>
        <dbReference type="Proteomes" id="UP000603545"/>
    </source>
</evidence>
<evidence type="ECO:0000256" key="1">
    <source>
        <dbReference type="ARBA" id="ARBA00004651"/>
    </source>
</evidence>
<dbReference type="PANTHER" id="PTHR43394">
    <property type="entry name" value="ATP-DEPENDENT PERMEASE MDL1, MITOCHONDRIAL"/>
    <property type="match status" value="1"/>
</dbReference>
<dbReference type="InterPro" id="IPR027417">
    <property type="entry name" value="P-loop_NTPase"/>
</dbReference>
<dbReference type="InterPro" id="IPR003593">
    <property type="entry name" value="AAA+_ATPase"/>
</dbReference>
<dbReference type="GO" id="GO:0008559">
    <property type="term" value="F:ABC-type xenobiotic transporter activity"/>
    <property type="evidence" value="ECO:0007669"/>
    <property type="project" value="UniProtKB-EC"/>
</dbReference>
<dbReference type="SMART" id="SM00382">
    <property type="entry name" value="AAA"/>
    <property type="match status" value="1"/>
</dbReference>